<reference evidence="18 19" key="1">
    <citation type="submission" date="2019-08" db="EMBL/GenBank/DDBJ databases">
        <title>Parahaliea maris sp. nov., isolated from the surface seawater.</title>
        <authorList>
            <person name="Liu Y."/>
        </authorList>
    </citation>
    <scope>NUCLEOTIDE SEQUENCE [LARGE SCALE GENOMIC DNA]</scope>
    <source>
        <strain evidence="18 19">HSLHS9</strain>
    </source>
</reference>
<dbReference type="InterPro" id="IPR004358">
    <property type="entry name" value="Sig_transdc_His_kin-like_C"/>
</dbReference>
<evidence type="ECO:0000259" key="16">
    <source>
        <dbReference type="PROSITE" id="PS50109"/>
    </source>
</evidence>
<dbReference type="SUPFAM" id="SSF47384">
    <property type="entry name" value="Homodimeric domain of signal transducing histidine kinase"/>
    <property type="match status" value="1"/>
</dbReference>
<sequence length="454" mass="51123">MRLSNNLYIKLFVGFWLISTMILASWMLAARYFESLPEEVIDVERPGPPPRFMLRLIYQMQNLGDEELVELLRNGDPRHHTDIFLLDSEGEDLLGRDVPDAARLAADQLGRGQRRVLLRREHAPPVAAHLIYREQQGLLRAVLMARDDRRGSLLRALGDKLWLRITLAVLISGLLSYFLSRLMTGRLERLREAARALAAGNLDTRIDVRGRGGDEADEVARSFNSMAEQLQRRIEAQKRLLSDVSHELRSPLARMKIALALAQQPEKPSATQFQRLEREVERLDELVGQLLSAQGNGRPLDEHIDLLALLRQLCADADFEARAGDRHVHLQCELEQALVATRGDLLRKTFENILRNAVHHSPPGSRVEVHLSGRESRYVISVRDTGPGIPDEELQRIFDAFYRVDTARSRDTGGHGLGLSIAKRAVEQHGGNIQASNCHPGLQVTVELPASEEL</sequence>
<dbReference type="InterPro" id="IPR003660">
    <property type="entry name" value="HAMP_dom"/>
</dbReference>
<evidence type="ECO:0000256" key="1">
    <source>
        <dbReference type="ARBA" id="ARBA00000085"/>
    </source>
</evidence>
<dbReference type="PRINTS" id="PR00344">
    <property type="entry name" value="BCTRLSENSOR"/>
</dbReference>
<dbReference type="InterPro" id="IPR041124">
    <property type="entry name" value="AbfS_sensor"/>
</dbReference>
<keyword evidence="14" id="KW-0175">Coiled coil</keyword>
<dbReference type="SMART" id="SM00388">
    <property type="entry name" value="HisKA"/>
    <property type="match status" value="1"/>
</dbReference>
<keyword evidence="9" id="KW-0418">Kinase</keyword>
<dbReference type="SMART" id="SM00387">
    <property type="entry name" value="HATPase_c"/>
    <property type="match status" value="1"/>
</dbReference>
<dbReference type="AlphaFoldDB" id="A0A5C8ZR88"/>
<evidence type="ECO:0000256" key="7">
    <source>
        <dbReference type="ARBA" id="ARBA00022692"/>
    </source>
</evidence>
<dbReference type="CDD" id="cd00082">
    <property type="entry name" value="HisKA"/>
    <property type="match status" value="1"/>
</dbReference>
<dbReference type="InterPro" id="IPR003594">
    <property type="entry name" value="HATPase_dom"/>
</dbReference>
<dbReference type="InterPro" id="IPR036097">
    <property type="entry name" value="HisK_dim/P_sf"/>
</dbReference>
<keyword evidence="13 15" id="KW-0472">Membrane</keyword>
<dbReference type="GO" id="GO:0005524">
    <property type="term" value="F:ATP binding"/>
    <property type="evidence" value="ECO:0007669"/>
    <property type="project" value="UniProtKB-KW"/>
</dbReference>
<evidence type="ECO:0000259" key="17">
    <source>
        <dbReference type="PROSITE" id="PS50885"/>
    </source>
</evidence>
<gene>
    <name evidence="18" type="ORF">FV139_18060</name>
</gene>
<feature type="coiled-coil region" evidence="14">
    <location>
        <begin position="220"/>
        <end position="247"/>
    </location>
</feature>
<evidence type="ECO:0000313" key="18">
    <source>
        <dbReference type="EMBL" id="TXS90170.1"/>
    </source>
</evidence>
<evidence type="ECO:0000256" key="9">
    <source>
        <dbReference type="ARBA" id="ARBA00022777"/>
    </source>
</evidence>
<keyword evidence="8" id="KW-0547">Nucleotide-binding</keyword>
<dbReference type="RefSeq" id="WP_148069885.1">
    <property type="nucleotide sequence ID" value="NZ_VRZA01000008.1"/>
</dbReference>
<comment type="caution">
    <text evidence="18">The sequence shown here is derived from an EMBL/GenBank/DDBJ whole genome shotgun (WGS) entry which is preliminary data.</text>
</comment>
<dbReference type="FunFam" id="3.30.565.10:FF:000006">
    <property type="entry name" value="Sensor histidine kinase WalK"/>
    <property type="match status" value="1"/>
</dbReference>
<dbReference type="PROSITE" id="PS50109">
    <property type="entry name" value="HIS_KIN"/>
    <property type="match status" value="1"/>
</dbReference>
<evidence type="ECO:0000256" key="13">
    <source>
        <dbReference type="ARBA" id="ARBA00023136"/>
    </source>
</evidence>
<evidence type="ECO:0000256" key="6">
    <source>
        <dbReference type="ARBA" id="ARBA00022679"/>
    </source>
</evidence>
<organism evidence="18 19">
    <name type="scientific">Parahaliea maris</name>
    <dbReference type="NCBI Taxonomy" id="2716870"/>
    <lineage>
        <taxon>Bacteria</taxon>
        <taxon>Pseudomonadati</taxon>
        <taxon>Pseudomonadota</taxon>
        <taxon>Gammaproteobacteria</taxon>
        <taxon>Cellvibrionales</taxon>
        <taxon>Halieaceae</taxon>
        <taxon>Parahaliea</taxon>
    </lineage>
</organism>
<evidence type="ECO:0000256" key="3">
    <source>
        <dbReference type="ARBA" id="ARBA00012438"/>
    </source>
</evidence>
<evidence type="ECO:0000256" key="10">
    <source>
        <dbReference type="ARBA" id="ARBA00022840"/>
    </source>
</evidence>
<dbReference type="GO" id="GO:0000155">
    <property type="term" value="F:phosphorelay sensor kinase activity"/>
    <property type="evidence" value="ECO:0007669"/>
    <property type="project" value="InterPro"/>
</dbReference>
<dbReference type="Pfam" id="PF00672">
    <property type="entry name" value="HAMP"/>
    <property type="match status" value="1"/>
</dbReference>
<evidence type="ECO:0000256" key="15">
    <source>
        <dbReference type="SAM" id="Phobius"/>
    </source>
</evidence>
<dbReference type="Gene3D" id="1.10.287.130">
    <property type="match status" value="1"/>
</dbReference>
<keyword evidence="5" id="KW-0597">Phosphoprotein</keyword>
<keyword evidence="7 15" id="KW-0812">Transmembrane</keyword>
<keyword evidence="4" id="KW-1003">Cell membrane</keyword>
<dbReference type="Pfam" id="PF18225">
    <property type="entry name" value="AbfS_sensor"/>
    <property type="match status" value="1"/>
</dbReference>
<accession>A0A5C8ZR88</accession>
<evidence type="ECO:0000256" key="8">
    <source>
        <dbReference type="ARBA" id="ARBA00022741"/>
    </source>
</evidence>
<evidence type="ECO:0000256" key="14">
    <source>
        <dbReference type="SAM" id="Coils"/>
    </source>
</evidence>
<evidence type="ECO:0000256" key="4">
    <source>
        <dbReference type="ARBA" id="ARBA00022475"/>
    </source>
</evidence>
<name>A0A5C8ZR88_9GAMM</name>
<feature type="transmembrane region" description="Helical" evidence="15">
    <location>
        <begin position="7"/>
        <end position="29"/>
    </location>
</feature>
<dbReference type="Pfam" id="PF00512">
    <property type="entry name" value="HisKA"/>
    <property type="match status" value="1"/>
</dbReference>
<dbReference type="SUPFAM" id="SSF158472">
    <property type="entry name" value="HAMP domain-like"/>
    <property type="match status" value="1"/>
</dbReference>
<dbReference type="InterPro" id="IPR050398">
    <property type="entry name" value="HssS/ArlS-like"/>
</dbReference>
<dbReference type="PROSITE" id="PS50885">
    <property type="entry name" value="HAMP"/>
    <property type="match status" value="1"/>
</dbReference>
<dbReference type="EMBL" id="VRZA01000008">
    <property type="protein sequence ID" value="TXS90170.1"/>
    <property type="molecule type" value="Genomic_DNA"/>
</dbReference>
<dbReference type="CDD" id="cd06225">
    <property type="entry name" value="HAMP"/>
    <property type="match status" value="1"/>
</dbReference>
<dbReference type="SUPFAM" id="SSF55874">
    <property type="entry name" value="ATPase domain of HSP90 chaperone/DNA topoisomerase II/histidine kinase"/>
    <property type="match status" value="1"/>
</dbReference>
<dbReference type="Proteomes" id="UP000321039">
    <property type="component" value="Unassembled WGS sequence"/>
</dbReference>
<comment type="subcellular location">
    <subcellularLocation>
        <location evidence="2">Cell membrane</location>
        <topology evidence="2">Multi-pass membrane protein</topology>
    </subcellularLocation>
</comment>
<evidence type="ECO:0000256" key="11">
    <source>
        <dbReference type="ARBA" id="ARBA00022989"/>
    </source>
</evidence>
<protein>
    <recommendedName>
        <fullName evidence="3">histidine kinase</fullName>
        <ecNumber evidence="3">2.7.13.3</ecNumber>
    </recommendedName>
</protein>
<keyword evidence="19" id="KW-1185">Reference proteome</keyword>
<keyword evidence="12" id="KW-0902">Two-component regulatory system</keyword>
<dbReference type="Gene3D" id="3.30.565.10">
    <property type="entry name" value="Histidine kinase-like ATPase, C-terminal domain"/>
    <property type="match status" value="1"/>
</dbReference>
<dbReference type="PANTHER" id="PTHR45528">
    <property type="entry name" value="SENSOR HISTIDINE KINASE CPXA"/>
    <property type="match status" value="1"/>
</dbReference>
<feature type="domain" description="Histidine kinase" evidence="16">
    <location>
        <begin position="243"/>
        <end position="452"/>
    </location>
</feature>
<dbReference type="InterPro" id="IPR005467">
    <property type="entry name" value="His_kinase_dom"/>
</dbReference>
<dbReference type="Pfam" id="PF02518">
    <property type="entry name" value="HATPase_c"/>
    <property type="match status" value="1"/>
</dbReference>
<evidence type="ECO:0000256" key="2">
    <source>
        <dbReference type="ARBA" id="ARBA00004651"/>
    </source>
</evidence>
<feature type="domain" description="HAMP" evidence="17">
    <location>
        <begin position="181"/>
        <end position="235"/>
    </location>
</feature>
<keyword evidence="6" id="KW-0808">Transferase</keyword>
<proteinExistence type="predicted"/>
<evidence type="ECO:0000256" key="12">
    <source>
        <dbReference type="ARBA" id="ARBA00023012"/>
    </source>
</evidence>
<dbReference type="PANTHER" id="PTHR45528:SF1">
    <property type="entry name" value="SENSOR HISTIDINE KINASE CPXA"/>
    <property type="match status" value="1"/>
</dbReference>
<dbReference type="SMART" id="SM00304">
    <property type="entry name" value="HAMP"/>
    <property type="match status" value="1"/>
</dbReference>
<evidence type="ECO:0000313" key="19">
    <source>
        <dbReference type="Proteomes" id="UP000321039"/>
    </source>
</evidence>
<dbReference type="Gene3D" id="6.10.340.10">
    <property type="match status" value="1"/>
</dbReference>
<dbReference type="InterPro" id="IPR003661">
    <property type="entry name" value="HisK_dim/P_dom"/>
</dbReference>
<keyword evidence="10" id="KW-0067">ATP-binding</keyword>
<dbReference type="EC" id="2.7.13.3" evidence="3"/>
<dbReference type="InterPro" id="IPR036890">
    <property type="entry name" value="HATPase_C_sf"/>
</dbReference>
<dbReference type="GO" id="GO:0005886">
    <property type="term" value="C:plasma membrane"/>
    <property type="evidence" value="ECO:0007669"/>
    <property type="project" value="UniProtKB-SubCell"/>
</dbReference>
<comment type="catalytic activity">
    <reaction evidence="1">
        <text>ATP + protein L-histidine = ADP + protein N-phospho-L-histidine.</text>
        <dbReference type="EC" id="2.7.13.3"/>
    </reaction>
</comment>
<keyword evidence="11 15" id="KW-1133">Transmembrane helix</keyword>
<evidence type="ECO:0000256" key="5">
    <source>
        <dbReference type="ARBA" id="ARBA00022553"/>
    </source>
</evidence>